<dbReference type="STRING" id="1144548.SAMN05443287_112149"/>
<dbReference type="InterPro" id="IPR032808">
    <property type="entry name" value="DoxX"/>
</dbReference>
<feature type="region of interest" description="Disordered" evidence="5">
    <location>
        <begin position="1"/>
        <end position="26"/>
    </location>
</feature>
<feature type="transmembrane region" description="Helical" evidence="6">
    <location>
        <begin position="72"/>
        <end position="96"/>
    </location>
</feature>
<sequence>MLAERPAVAGHGSAGESHQVTTVRQRTRERPGWVYDFPQTRSCSEKSCPLDLPISGYPLRTPLMPTKGKPVFVAYVTINILAALFTGIAAVTYLIGHPYPKAQTEMKRLPISWMPRLGTALAAGSLGLLVGFAVPAVGTLASFGLVLYFIGAFIAHLRVGSRKLVGWAVFFVTSVATLVVNLAHHGLW</sequence>
<organism evidence="7 8">
    <name type="scientific">Micromonospora phaseoli</name>
    <dbReference type="NCBI Taxonomy" id="1144548"/>
    <lineage>
        <taxon>Bacteria</taxon>
        <taxon>Bacillati</taxon>
        <taxon>Actinomycetota</taxon>
        <taxon>Actinomycetes</taxon>
        <taxon>Micromonosporales</taxon>
        <taxon>Micromonosporaceae</taxon>
        <taxon>Micromonospora</taxon>
    </lineage>
</organism>
<accession>A0A1H7DAA2</accession>
<evidence type="ECO:0000313" key="8">
    <source>
        <dbReference type="Proteomes" id="UP000198707"/>
    </source>
</evidence>
<evidence type="ECO:0000313" key="7">
    <source>
        <dbReference type="EMBL" id="SEJ98658.1"/>
    </source>
</evidence>
<evidence type="ECO:0000256" key="6">
    <source>
        <dbReference type="SAM" id="Phobius"/>
    </source>
</evidence>
<dbReference type="GO" id="GO:0016020">
    <property type="term" value="C:membrane"/>
    <property type="evidence" value="ECO:0007669"/>
    <property type="project" value="UniProtKB-SubCell"/>
</dbReference>
<evidence type="ECO:0000256" key="2">
    <source>
        <dbReference type="ARBA" id="ARBA00022692"/>
    </source>
</evidence>
<dbReference type="Pfam" id="PF13564">
    <property type="entry name" value="DoxX_2"/>
    <property type="match status" value="1"/>
</dbReference>
<protein>
    <submittedName>
        <fullName evidence="7">DoxX-like family protein</fullName>
    </submittedName>
</protein>
<gene>
    <name evidence="7" type="ORF">SAMN05443287_112149</name>
</gene>
<evidence type="ECO:0000256" key="4">
    <source>
        <dbReference type="ARBA" id="ARBA00023136"/>
    </source>
</evidence>
<name>A0A1H7DAA2_9ACTN</name>
<dbReference type="AlphaFoldDB" id="A0A1H7DAA2"/>
<dbReference type="EMBL" id="FNYV01000012">
    <property type="protein sequence ID" value="SEJ98658.1"/>
    <property type="molecule type" value="Genomic_DNA"/>
</dbReference>
<keyword evidence="8" id="KW-1185">Reference proteome</keyword>
<keyword evidence="2 6" id="KW-0812">Transmembrane</keyword>
<feature type="transmembrane region" description="Helical" evidence="6">
    <location>
        <begin position="164"/>
        <end position="183"/>
    </location>
</feature>
<reference evidence="8" key="1">
    <citation type="submission" date="2016-10" db="EMBL/GenBank/DDBJ databases">
        <authorList>
            <person name="Varghese N."/>
            <person name="Submissions S."/>
        </authorList>
    </citation>
    <scope>NUCLEOTIDE SEQUENCE [LARGE SCALE GENOMIC DNA]</scope>
    <source>
        <strain evidence="8">CGMCC 4.7038</strain>
    </source>
</reference>
<evidence type="ECO:0000256" key="3">
    <source>
        <dbReference type="ARBA" id="ARBA00022989"/>
    </source>
</evidence>
<evidence type="ECO:0000256" key="5">
    <source>
        <dbReference type="SAM" id="MobiDB-lite"/>
    </source>
</evidence>
<keyword evidence="4 6" id="KW-0472">Membrane</keyword>
<keyword evidence="3 6" id="KW-1133">Transmembrane helix</keyword>
<feature type="transmembrane region" description="Helical" evidence="6">
    <location>
        <begin position="140"/>
        <end position="157"/>
    </location>
</feature>
<dbReference type="Proteomes" id="UP000198707">
    <property type="component" value="Unassembled WGS sequence"/>
</dbReference>
<comment type="subcellular location">
    <subcellularLocation>
        <location evidence="1">Membrane</location>
        <topology evidence="1">Multi-pass membrane protein</topology>
    </subcellularLocation>
</comment>
<evidence type="ECO:0000256" key="1">
    <source>
        <dbReference type="ARBA" id="ARBA00004141"/>
    </source>
</evidence>
<proteinExistence type="predicted"/>